<feature type="transmembrane region" description="Helical" evidence="5">
    <location>
        <begin position="20"/>
        <end position="38"/>
    </location>
</feature>
<dbReference type="Gene3D" id="2.40.50.100">
    <property type="match status" value="1"/>
</dbReference>
<keyword evidence="5" id="KW-1133">Transmembrane helix</keyword>
<dbReference type="STRING" id="489703.SAMN04488038_107201"/>
<keyword evidence="5" id="KW-0812">Transmembrane</keyword>
<evidence type="ECO:0000313" key="9">
    <source>
        <dbReference type="Proteomes" id="UP000199233"/>
    </source>
</evidence>
<gene>
    <name evidence="8" type="ORF">SAMN04488038_107201</name>
</gene>
<feature type="domain" description="p-hydroxybenzoic acid efflux pump subunit AaeA-like beta-barrel" evidence="7">
    <location>
        <begin position="249"/>
        <end position="338"/>
    </location>
</feature>
<dbReference type="PANTHER" id="PTHR30386:SF19">
    <property type="entry name" value="MULTIDRUG EXPORT PROTEIN EMRA-RELATED"/>
    <property type="match status" value="1"/>
</dbReference>
<dbReference type="InterPro" id="IPR058625">
    <property type="entry name" value="MdtA-like_BSH"/>
</dbReference>
<feature type="coiled-coil region" evidence="3">
    <location>
        <begin position="153"/>
        <end position="215"/>
    </location>
</feature>
<feature type="region of interest" description="Disordered" evidence="4">
    <location>
        <begin position="326"/>
        <end position="354"/>
    </location>
</feature>
<dbReference type="PANTHER" id="PTHR30386">
    <property type="entry name" value="MEMBRANE FUSION SUBUNIT OF EMRAB-TOLC MULTIDRUG EFFLUX PUMP"/>
    <property type="match status" value="1"/>
</dbReference>
<evidence type="ECO:0000256" key="2">
    <source>
        <dbReference type="ARBA" id="ARBA00009477"/>
    </source>
</evidence>
<evidence type="ECO:0000313" key="8">
    <source>
        <dbReference type="EMBL" id="SEQ53586.1"/>
    </source>
</evidence>
<dbReference type="InterPro" id="IPR058634">
    <property type="entry name" value="AaeA-lik-b-barrel"/>
</dbReference>
<evidence type="ECO:0000256" key="3">
    <source>
        <dbReference type="SAM" id="Coils"/>
    </source>
</evidence>
<dbReference type="GO" id="GO:0030313">
    <property type="term" value="C:cell envelope"/>
    <property type="evidence" value="ECO:0007669"/>
    <property type="project" value="UniProtKB-SubCell"/>
</dbReference>
<sequence length="354" mass="38323">MAQNPVNPSLLNHPGLRRVLLLGVPALVLLTAVYLWLFGGRYISTDNAYVKAYMVNVSADVSGKIDTMLVRENQAVKKGELLFRIDPAPYAVAVQQAEAALQTARLQVQALKASYAQKVAELASAQADLRYRRVDQHRMQALQALGATPTSALDAAEHALQVAESKALSAQRDVDELRAQLDGNPDIAVADHPTYANAQAALDKARLELQRTEVRAPIDGIASKVPQVGVYVTPALPVLSVVDAAGPWVEANLKESQLEKVRVGQRVEIDVDAYTSTQWQGVVESIGQATGAEFSLLPPQNASGNWVKVVQRVPVRIRIQHQNDEPALRAGMSSEIRIDTESGRQAAPTQAALR</sequence>
<organism evidence="8 9">
    <name type="scientific">Solimonas aquatica</name>
    <dbReference type="NCBI Taxonomy" id="489703"/>
    <lineage>
        <taxon>Bacteria</taxon>
        <taxon>Pseudomonadati</taxon>
        <taxon>Pseudomonadota</taxon>
        <taxon>Gammaproteobacteria</taxon>
        <taxon>Nevskiales</taxon>
        <taxon>Nevskiaceae</taxon>
        <taxon>Solimonas</taxon>
    </lineage>
</organism>
<comment type="subcellular location">
    <subcellularLocation>
        <location evidence="1">Cell envelope</location>
    </subcellularLocation>
</comment>
<proteinExistence type="inferred from homology"/>
<evidence type="ECO:0000256" key="4">
    <source>
        <dbReference type="SAM" id="MobiDB-lite"/>
    </source>
</evidence>
<comment type="similarity">
    <text evidence="2">Belongs to the membrane fusion protein (MFP) (TC 8.A.1) family.</text>
</comment>
<dbReference type="Pfam" id="PF25917">
    <property type="entry name" value="BSH_RND"/>
    <property type="match status" value="1"/>
</dbReference>
<name>A0A1H9GTY6_9GAMM</name>
<dbReference type="EMBL" id="FOFS01000007">
    <property type="protein sequence ID" value="SEQ53586.1"/>
    <property type="molecule type" value="Genomic_DNA"/>
</dbReference>
<evidence type="ECO:0000259" key="6">
    <source>
        <dbReference type="Pfam" id="PF25917"/>
    </source>
</evidence>
<dbReference type="Gene3D" id="2.40.30.170">
    <property type="match status" value="1"/>
</dbReference>
<dbReference type="Gene3D" id="1.10.287.470">
    <property type="entry name" value="Helix hairpin bin"/>
    <property type="match status" value="2"/>
</dbReference>
<dbReference type="SUPFAM" id="SSF111369">
    <property type="entry name" value="HlyD-like secretion proteins"/>
    <property type="match status" value="2"/>
</dbReference>
<keyword evidence="5" id="KW-0472">Membrane</keyword>
<dbReference type="OrthoDB" id="9811754at2"/>
<dbReference type="Pfam" id="PF25963">
    <property type="entry name" value="Beta-barrel_AAEA"/>
    <property type="match status" value="1"/>
</dbReference>
<evidence type="ECO:0000259" key="7">
    <source>
        <dbReference type="Pfam" id="PF25963"/>
    </source>
</evidence>
<accession>A0A1H9GTY6</accession>
<keyword evidence="9" id="KW-1185">Reference proteome</keyword>
<dbReference type="InterPro" id="IPR050739">
    <property type="entry name" value="MFP"/>
</dbReference>
<keyword evidence="3" id="KW-0175">Coiled coil</keyword>
<dbReference type="GO" id="GO:0055085">
    <property type="term" value="P:transmembrane transport"/>
    <property type="evidence" value="ECO:0007669"/>
    <property type="project" value="InterPro"/>
</dbReference>
<dbReference type="Proteomes" id="UP000199233">
    <property type="component" value="Unassembled WGS sequence"/>
</dbReference>
<evidence type="ECO:0000256" key="5">
    <source>
        <dbReference type="SAM" id="Phobius"/>
    </source>
</evidence>
<dbReference type="AlphaFoldDB" id="A0A1H9GTY6"/>
<feature type="domain" description="Multidrug resistance protein MdtA-like barrel-sandwich hybrid" evidence="6">
    <location>
        <begin position="55"/>
        <end position="235"/>
    </location>
</feature>
<protein>
    <submittedName>
        <fullName evidence="8">Membrane fusion protein, multidrug efflux system</fullName>
    </submittedName>
</protein>
<reference evidence="8 9" key="1">
    <citation type="submission" date="2016-10" db="EMBL/GenBank/DDBJ databases">
        <authorList>
            <person name="de Groot N.N."/>
        </authorList>
    </citation>
    <scope>NUCLEOTIDE SEQUENCE [LARGE SCALE GENOMIC DNA]</scope>
    <source>
        <strain evidence="8 9">DSM 25927</strain>
    </source>
</reference>
<dbReference type="RefSeq" id="WP_093285628.1">
    <property type="nucleotide sequence ID" value="NZ_FOFS01000007.1"/>
</dbReference>
<evidence type="ECO:0000256" key="1">
    <source>
        <dbReference type="ARBA" id="ARBA00004196"/>
    </source>
</evidence>